<sequence length="341" mass="38793">MKNRPIILLIGGILFSTYALAQDLSEKANSFLNSLSPELRSKAEFPIADAERTNWHYTPVERKGPTFHDFDGEQTSAALGLLRASLSEEGYRKTEEIRQLELVLQEIEYDKLKMPDGSSMRDPLDYHFCIFGTPSPKEVWGWRFEGHHVSLNFTSADGSISSSTPSFLGSNPGIVPSGQEKGKEVLRMESQLGLQLVNSFSKDQLKRAKFSDEAPRDIITGNQRKVEFMEPKGIAYSELNGDQKSLFLELLHVYLDNYESRFSENFEEKITKAGIRNLHFAWAGGMQWGTGLYYCIQGPVLLIEYDNTQNHGNHVHTVVRDLTNDFGEDVLREHYEKDHQH</sequence>
<evidence type="ECO:0000313" key="2">
    <source>
        <dbReference type="EMBL" id="MCG2461820.1"/>
    </source>
</evidence>
<dbReference type="Pfam" id="PF12006">
    <property type="entry name" value="DUF3500"/>
    <property type="match status" value="1"/>
</dbReference>
<keyword evidence="1" id="KW-0732">Signal</keyword>
<feature type="signal peptide" evidence="1">
    <location>
        <begin position="1"/>
        <end position="21"/>
    </location>
</feature>
<protein>
    <submittedName>
        <fullName evidence="2">DUF3500 domain-containing protein</fullName>
    </submittedName>
</protein>
<dbReference type="PANTHER" id="PTHR37489:SF1">
    <property type="entry name" value="DUF3500 DOMAIN-CONTAINING PROTEIN"/>
    <property type="match status" value="1"/>
</dbReference>
<dbReference type="AlphaFoldDB" id="A0AAE3JP67"/>
<organism evidence="2 3">
    <name type="scientific">Cerina litoralis</name>
    <dbReference type="NCBI Taxonomy" id="2874477"/>
    <lineage>
        <taxon>Bacteria</taxon>
        <taxon>Pseudomonadati</taxon>
        <taxon>Bacteroidota</taxon>
        <taxon>Flavobacteriia</taxon>
        <taxon>Flavobacteriales</taxon>
        <taxon>Flavobacteriaceae</taxon>
        <taxon>Cerina</taxon>
    </lineage>
</organism>
<reference evidence="2" key="1">
    <citation type="submission" date="2023-02" db="EMBL/GenBank/DDBJ databases">
        <title>Genome of Flavobacteriaceae gen. nov. sp. strain F89.</title>
        <authorList>
            <person name="Wang Y."/>
        </authorList>
    </citation>
    <scope>NUCLEOTIDE SEQUENCE</scope>
    <source>
        <strain evidence="2">F89</strain>
    </source>
</reference>
<accession>A0AAE3JP67</accession>
<gene>
    <name evidence="2" type="ORF">K8352_13760</name>
</gene>
<dbReference type="EMBL" id="JAIRBC010000020">
    <property type="protein sequence ID" value="MCG2461820.1"/>
    <property type="molecule type" value="Genomic_DNA"/>
</dbReference>
<evidence type="ECO:0000256" key="1">
    <source>
        <dbReference type="SAM" id="SignalP"/>
    </source>
</evidence>
<dbReference type="RefSeq" id="WP_317902962.1">
    <property type="nucleotide sequence ID" value="NZ_JAIRBC010000020.1"/>
</dbReference>
<feature type="chain" id="PRO_5042018330" evidence="1">
    <location>
        <begin position="22"/>
        <end position="341"/>
    </location>
</feature>
<dbReference type="InterPro" id="IPR021889">
    <property type="entry name" value="DUF3500"/>
</dbReference>
<dbReference type="PANTHER" id="PTHR37489">
    <property type="entry name" value="DUF3500 DOMAIN-CONTAINING PROTEIN"/>
    <property type="match status" value="1"/>
</dbReference>
<keyword evidence="3" id="KW-1185">Reference proteome</keyword>
<evidence type="ECO:0000313" key="3">
    <source>
        <dbReference type="Proteomes" id="UP001200642"/>
    </source>
</evidence>
<name>A0AAE3JP67_9FLAO</name>
<dbReference type="Proteomes" id="UP001200642">
    <property type="component" value="Unassembled WGS sequence"/>
</dbReference>
<comment type="caution">
    <text evidence="2">The sequence shown here is derived from an EMBL/GenBank/DDBJ whole genome shotgun (WGS) entry which is preliminary data.</text>
</comment>
<proteinExistence type="predicted"/>